<gene>
    <name evidence="17" type="ORF">QTG54_012013</name>
</gene>
<evidence type="ECO:0000256" key="6">
    <source>
        <dbReference type="ARBA" id="ARBA00022679"/>
    </source>
</evidence>
<dbReference type="SUPFAM" id="SSF50182">
    <property type="entry name" value="Sm-like ribonucleoproteins"/>
    <property type="match status" value="1"/>
</dbReference>
<name>A0AAD8Y1G4_9STRA</name>
<dbReference type="EMBL" id="JATAAI010000026">
    <property type="protein sequence ID" value="KAK1737146.1"/>
    <property type="molecule type" value="Genomic_DNA"/>
</dbReference>
<organism evidence="17 18">
    <name type="scientific">Skeletonema marinoi</name>
    <dbReference type="NCBI Taxonomy" id="267567"/>
    <lineage>
        <taxon>Eukaryota</taxon>
        <taxon>Sar</taxon>
        <taxon>Stramenopiles</taxon>
        <taxon>Ochrophyta</taxon>
        <taxon>Bacillariophyta</taxon>
        <taxon>Coscinodiscophyceae</taxon>
        <taxon>Thalassiosirophycidae</taxon>
        <taxon>Thalassiosirales</taxon>
        <taxon>Skeletonemataceae</taxon>
        <taxon>Skeletonema</taxon>
        <taxon>Skeletonema marinoi-dohrnii complex</taxon>
    </lineage>
</organism>
<dbReference type="GO" id="GO:0019706">
    <property type="term" value="F:protein-cysteine S-palmitoyltransferase activity"/>
    <property type="evidence" value="ECO:0007669"/>
    <property type="project" value="UniProtKB-EC"/>
</dbReference>
<keyword evidence="12" id="KW-0687">Ribonucleoprotein</keyword>
<dbReference type="InterPro" id="IPR034099">
    <property type="entry name" value="SmD3"/>
</dbReference>
<keyword evidence="8 14" id="KW-1133">Transmembrane helix</keyword>
<dbReference type="Proteomes" id="UP001224775">
    <property type="component" value="Unassembled WGS sequence"/>
</dbReference>
<dbReference type="GO" id="GO:0003723">
    <property type="term" value="F:RNA binding"/>
    <property type="evidence" value="ECO:0007669"/>
    <property type="project" value="InterPro"/>
</dbReference>
<dbReference type="Gene3D" id="2.30.30.100">
    <property type="match status" value="1"/>
</dbReference>
<dbReference type="InterPro" id="IPR001163">
    <property type="entry name" value="Sm_dom_euk/arc"/>
</dbReference>
<protein>
    <recommendedName>
        <fullName evidence="14">Palmitoyltransferase</fullName>
        <ecNumber evidence="14">2.3.1.225</ecNumber>
    </recommendedName>
</protein>
<keyword evidence="18" id="KW-1185">Reference proteome</keyword>
<evidence type="ECO:0000256" key="15">
    <source>
        <dbReference type="SAM" id="MobiDB-lite"/>
    </source>
</evidence>
<evidence type="ECO:0000256" key="8">
    <source>
        <dbReference type="ARBA" id="ARBA00022989"/>
    </source>
</evidence>
<evidence type="ECO:0000256" key="7">
    <source>
        <dbReference type="ARBA" id="ARBA00022692"/>
    </source>
</evidence>
<evidence type="ECO:0000256" key="11">
    <source>
        <dbReference type="ARBA" id="ARBA00023242"/>
    </source>
</evidence>
<evidence type="ECO:0000256" key="2">
    <source>
        <dbReference type="ARBA" id="ARBA00004141"/>
    </source>
</evidence>
<dbReference type="InterPro" id="IPR039859">
    <property type="entry name" value="PFA4/ZDH16/20/ERF2-like"/>
</dbReference>
<keyword evidence="11" id="KW-0539">Nucleus</keyword>
<evidence type="ECO:0000313" key="17">
    <source>
        <dbReference type="EMBL" id="KAK1737146.1"/>
    </source>
</evidence>
<dbReference type="PANTHER" id="PTHR12246">
    <property type="entry name" value="PALMITOYLTRANSFERASE ZDHHC16"/>
    <property type="match status" value="1"/>
</dbReference>
<evidence type="ECO:0000256" key="13">
    <source>
        <dbReference type="ARBA" id="ARBA00023315"/>
    </source>
</evidence>
<comment type="similarity">
    <text evidence="4">Belongs to the snRNP core protein family.</text>
</comment>
<reference evidence="17" key="1">
    <citation type="submission" date="2023-06" db="EMBL/GenBank/DDBJ databases">
        <title>Survivors Of The Sea: Transcriptome response of Skeletonema marinoi to long-term dormancy.</title>
        <authorList>
            <person name="Pinder M.I.M."/>
            <person name="Kourtchenko O."/>
            <person name="Robertson E.K."/>
            <person name="Larsson T."/>
            <person name="Maumus F."/>
            <person name="Osuna-Cruz C.M."/>
            <person name="Vancaester E."/>
            <person name="Stenow R."/>
            <person name="Vandepoele K."/>
            <person name="Ploug H."/>
            <person name="Bruchert V."/>
            <person name="Godhe A."/>
            <person name="Topel M."/>
        </authorList>
    </citation>
    <scope>NUCLEOTIDE SEQUENCE</scope>
    <source>
        <strain evidence="17">R05AC</strain>
    </source>
</reference>
<feature type="compositionally biased region" description="Gly residues" evidence="15">
    <location>
        <begin position="486"/>
        <end position="507"/>
    </location>
</feature>
<dbReference type="GO" id="GO:0016020">
    <property type="term" value="C:membrane"/>
    <property type="evidence" value="ECO:0007669"/>
    <property type="project" value="UniProtKB-SubCell"/>
</dbReference>
<evidence type="ECO:0000313" key="18">
    <source>
        <dbReference type="Proteomes" id="UP001224775"/>
    </source>
</evidence>
<evidence type="ECO:0000256" key="4">
    <source>
        <dbReference type="ARBA" id="ARBA00008146"/>
    </source>
</evidence>
<evidence type="ECO:0000256" key="1">
    <source>
        <dbReference type="ARBA" id="ARBA00004123"/>
    </source>
</evidence>
<evidence type="ECO:0000259" key="16">
    <source>
        <dbReference type="PROSITE" id="PS52002"/>
    </source>
</evidence>
<comment type="similarity">
    <text evidence="14">Belongs to the DHHC palmitoyltransferase family.</text>
</comment>
<accession>A0AAD8Y1G4</accession>
<dbReference type="SMART" id="SM00651">
    <property type="entry name" value="Sm"/>
    <property type="match status" value="1"/>
</dbReference>
<dbReference type="AlphaFoldDB" id="A0AAD8Y1G4"/>
<feature type="region of interest" description="Disordered" evidence="15">
    <location>
        <begin position="480"/>
        <end position="534"/>
    </location>
</feature>
<keyword evidence="7 14" id="KW-0812">Transmembrane</keyword>
<keyword evidence="5" id="KW-0507">mRNA processing</keyword>
<evidence type="ECO:0000256" key="3">
    <source>
        <dbReference type="ARBA" id="ARBA00004514"/>
    </source>
</evidence>
<dbReference type="CDD" id="cd01721">
    <property type="entry name" value="Sm_D3"/>
    <property type="match status" value="1"/>
</dbReference>
<evidence type="ECO:0000256" key="10">
    <source>
        <dbReference type="ARBA" id="ARBA00023187"/>
    </source>
</evidence>
<dbReference type="InterPro" id="IPR047575">
    <property type="entry name" value="Sm"/>
</dbReference>
<dbReference type="PROSITE" id="PS50216">
    <property type="entry name" value="DHHC"/>
    <property type="match status" value="1"/>
</dbReference>
<dbReference type="Pfam" id="PF01529">
    <property type="entry name" value="DHHC"/>
    <property type="match status" value="1"/>
</dbReference>
<dbReference type="GO" id="GO:0005681">
    <property type="term" value="C:spliceosomal complex"/>
    <property type="evidence" value="ECO:0007669"/>
    <property type="project" value="InterPro"/>
</dbReference>
<comment type="caution">
    <text evidence="17">The sequence shown here is derived from an EMBL/GenBank/DDBJ whole genome shotgun (WGS) entry which is preliminary data.</text>
</comment>
<comment type="subcellular location">
    <subcellularLocation>
        <location evidence="3">Cytoplasm</location>
        <location evidence="3">Cytosol</location>
    </subcellularLocation>
    <subcellularLocation>
        <location evidence="2">Membrane</location>
        <topology evidence="2">Multi-pass membrane protein</topology>
    </subcellularLocation>
    <subcellularLocation>
        <location evidence="1">Nucleus</location>
    </subcellularLocation>
</comment>
<feature type="transmembrane region" description="Helical" evidence="14">
    <location>
        <begin position="227"/>
        <end position="248"/>
    </location>
</feature>
<evidence type="ECO:0000256" key="9">
    <source>
        <dbReference type="ARBA" id="ARBA00023136"/>
    </source>
</evidence>
<dbReference type="InterPro" id="IPR001594">
    <property type="entry name" value="Palmitoyltrfase_DHHC"/>
</dbReference>
<evidence type="ECO:0000256" key="14">
    <source>
        <dbReference type="RuleBase" id="RU079119"/>
    </source>
</evidence>
<comment type="catalytic activity">
    <reaction evidence="14">
        <text>L-cysteinyl-[protein] + hexadecanoyl-CoA = S-hexadecanoyl-L-cysteinyl-[protein] + CoA</text>
        <dbReference type="Rhea" id="RHEA:36683"/>
        <dbReference type="Rhea" id="RHEA-COMP:10131"/>
        <dbReference type="Rhea" id="RHEA-COMP:11032"/>
        <dbReference type="ChEBI" id="CHEBI:29950"/>
        <dbReference type="ChEBI" id="CHEBI:57287"/>
        <dbReference type="ChEBI" id="CHEBI:57379"/>
        <dbReference type="ChEBI" id="CHEBI:74151"/>
        <dbReference type="EC" id="2.3.1.225"/>
    </reaction>
</comment>
<dbReference type="PROSITE" id="PS52002">
    <property type="entry name" value="SM"/>
    <property type="match status" value="1"/>
</dbReference>
<dbReference type="InterPro" id="IPR010920">
    <property type="entry name" value="LSM_dom_sf"/>
</dbReference>
<dbReference type="GO" id="GO:0000387">
    <property type="term" value="P:spliceosomal snRNP assembly"/>
    <property type="evidence" value="ECO:0007669"/>
    <property type="project" value="InterPro"/>
</dbReference>
<evidence type="ECO:0000256" key="5">
    <source>
        <dbReference type="ARBA" id="ARBA00022664"/>
    </source>
</evidence>
<feature type="domain" description="Sm" evidence="16">
    <location>
        <begin position="369"/>
        <end position="442"/>
    </location>
</feature>
<comment type="domain">
    <text evidence="14">The DHHC domain is required for palmitoyltransferase activity.</text>
</comment>
<feature type="region of interest" description="Disordered" evidence="15">
    <location>
        <begin position="124"/>
        <end position="151"/>
    </location>
</feature>
<keyword evidence="10" id="KW-0508">mRNA splicing</keyword>
<keyword evidence="13 14" id="KW-0012">Acyltransferase</keyword>
<feature type="transmembrane region" description="Helical" evidence="14">
    <location>
        <begin position="102"/>
        <end position="119"/>
    </location>
</feature>
<proteinExistence type="inferred from homology"/>
<keyword evidence="9 14" id="KW-0472">Membrane</keyword>
<sequence>MANNSSCFGTCCGNQIDKSEYLEYNYEKGDKTQAPPRIRANGEKYIDTFNEQPWALSFGTGEEKGIWMNSGDQAGSIMASLVWLLMTYSAVTVTLLTITEGIPPILGMIYTVLCCMALASHAKTSLTDPGSVPRSAVPQEEQRRESPSHSMCGQCQTFKPPMSHHCRICNRCVSRMDHHCPWMNNCVGAANLKHFILFLMYTWTCAAYSLVIFGWNYFFCADDDCTFHVLVIHLVRAMTFLCIGAFLFTSSMLMNVTYGLMTGIGTIDRLKKKATNTMSQSDEEPIALKDVFGIAGYHTWLLPIDPVFEDYDRVMGFSTPQRLVREQQFMEQAAENGQGGSREVDKSGVVQLLHYYSAMSVVGNNRVGIPIVLLHDAEGAVVTVETKRGELIRGLLFEAEDMMNLYIKKAVVLGPTPGAKRKVEQVYVRGTEIVFIVLPEMLRHAPMFQRIKHWRKHGGAPPEGVGMAVGQTAAILRKASERRRGGFGGRGGGGFGRGGPPMGGRGPGGPPPMGGGMGRGGPPPPQHGGNYYGR</sequence>
<dbReference type="FunFam" id="2.30.30.100:FF:000002">
    <property type="entry name" value="Small nuclear ribonucleoprotein Sm D3"/>
    <property type="match status" value="1"/>
</dbReference>
<dbReference type="Pfam" id="PF01423">
    <property type="entry name" value="LSM"/>
    <property type="match status" value="1"/>
</dbReference>
<feature type="transmembrane region" description="Helical" evidence="14">
    <location>
        <begin position="74"/>
        <end position="96"/>
    </location>
</feature>
<feature type="transmembrane region" description="Helical" evidence="14">
    <location>
        <begin position="195"/>
        <end position="215"/>
    </location>
</feature>
<dbReference type="GO" id="GO:0005829">
    <property type="term" value="C:cytosol"/>
    <property type="evidence" value="ECO:0007669"/>
    <property type="project" value="UniProtKB-SubCell"/>
</dbReference>
<dbReference type="EC" id="2.3.1.225" evidence="14"/>
<keyword evidence="6 14" id="KW-0808">Transferase</keyword>
<evidence type="ECO:0000256" key="12">
    <source>
        <dbReference type="ARBA" id="ARBA00023274"/>
    </source>
</evidence>